<feature type="compositionally biased region" description="Basic and acidic residues" evidence="1">
    <location>
        <begin position="302"/>
        <end position="351"/>
    </location>
</feature>
<reference evidence="2 3" key="2">
    <citation type="journal article" date="2022" name="Mar. Drugs">
        <title>Bioassay-Guided Fractionation Leads to the Detection of Cholic Acid Generated by the Rare Thalassomonas sp.</title>
        <authorList>
            <person name="Pheiffer F."/>
            <person name="Schneider Y.K."/>
            <person name="Hansen E.H."/>
            <person name="Andersen J.H."/>
            <person name="Isaksson J."/>
            <person name="Busche T."/>
            <person name="R C."/>
            <person name="Kalinowski J."/>
            <person name="Zyl L.V."/>
            <person name="Trindade M."/>
        </authorList>
    </citation>
    <scope>NUCLEOTIDE SEQUENCE [LARGE SCALE GENOMIC DNA]</scope>
    <source>
        <strain evidence="2 3">XOM25</strain>
    </source>
</reference>
<feature type="region of interest" description="Disordered" evidence="1">
    <location>
        <begin position="302"/>
        <end position="355"/>
    </location>
</feature>
<evidence type="ECO:0000313" key="3">
    <source>
        <dbReference type="Proteomes" id="UP000032352"/>
    </source>
</evidence>
<dbReference type="Proteomes" id="UP000032352">
    <property type="component" value="Chromosome"/>
</dbReference>
<feature type="compositionally biased region" description="Polar residues" evidence="1">
    <location>
        <begin position="393"/>
        <end position="411"/>
    </location>
</feature>
<dbReference type="AlphaFoldDB" id="A0AAE9Z267"/>
<proteinExistence type="predicted"/>
<dbReference type="RefSeq" id="WP_044839675.1">
    <property type="nucleotide sequence ID" value="NZ_CP059733.1"/>
</dbReference>
<dbReference type="EMBL" id="CP059733">
    <property type="protein sequence ID" value="WDE03863.1"/>
    <property type="molecule type" value="Genomic_DNA"/>
</dbReference>
<keyword evidence="3" id="KW-1185">Reference proteome</keyword>
<protein>
    <recommendedName>
        <fullName evidence="4">TnsE C-terminal domain-containing protein</fullName>
    </recommendedName>
</protein>
<evidence type="ECO:0000256" key="1">
    <source>
        <dbReference type="SAM" id="MobiDB-lite"/>
    </source>
</evidence>
<feature type="region of interest" description="Disordered" evidence="1">
    <location>
        <begin position="386"/>
        <end position="412"/>
    </location>
</feature>
<reference evidence="2 3" key="1">
    <citation type="journal article" date="2015" name="Genome Announc.">
        <title>Draft Genome Sequences of Marine Isolates of Thalassomonas viridans and Thalassomonas actiniarum.</title>
        <authorList>
            <person name="Olonade I."/>
            <person name="van Zyl L.J."/>
            <person name="Trindade M."/>
        </authorList>
    </citation>
    <scope>NUCLEOTIDE SEQUENCE [LARGE SCALE GENOMIC DNA]</scope>
    <source>
        <strain evidence="2 3">XOM25</strain>
    </source>
</reference>
<name>A0AAE9Z267_9GAMM</name>
<accession>A0AAE9Z267</accession>
<organism evidence="2 3">
    <name type="scientific">Thalassomonas viridans</name>
    <dbReference type="NCBI Taxonomy" id="137584"/>
    <lineage>
        <taxon>Bacteria</taxon>
        <taxon>Pseudomonadati</taxon>
        <taxon>Pseudomonadota</taxon>
        <taxon>Gammaproteobacteria</taxon>
        <taxon>Alteromonadales</taxon>
        <taxon>Colwelliaceae</taxon>
        <taxon>Thalassomonas</taxon>
    </lineage>
</organism>
<dbReference type="KEGG" id="tvd:SG34_021170"/>
<evidence type="ECO:0000313" key="2">
    <source>
        <dbReference type="EMBL" id="WDE03863.1"/>
    </source>
</evidence>
<sequence>MSQGIPRIKEFPADNRYWRIDWFGAIERNPNVPTEPFFQIIISPLIEEHLIDAAPNQLASVKSVINKEQKTIRVGIGQLPLVTIGSIWLNGICQSSKAGTVDTFHNLLVSSETTQVISASHEVNGQRLIPFHYYRFGGAGLNTKLIAITWEGDPFGIIIPMLELIRFYYAVSTDMAHTIFSGNLKHDISAVINPEKSGSIPEESRCILGIRKHYSDEDGWVLGRILNSKEAWAGATQPHDLMMKQALNRAQVYVESQFPFTDTTNLKVRTKKIQSLGENNWRHLVLSIDHCTGPFPFTNLTLDRDNSNIRANEETDRPPEDKKPAFSKPANKDSDGKKPLHSEEEPNRNCSKESIALPTDRFLAITGKKADKPEKEQCEYMSKLAIPSKETPSEQLGTGQGAHNSSNTGTGQVAPIRTRRQAIPASFETFESAITYLNQKGGFQAKIRTLDEFTEVIPLTKPANARQWSYLDSASKCRRQVIAADICHNNNWFTLIEFELRKSDKCNVALIKKEGGIFLSNRQLHFLLIQAANKKGIWTNIAKPAMLDLKLVTMKHTWSSPQHLSESITKKLYELKI</sequence>
<gene>
    <name evidence="2" type="ORF">SG34_021170</name>
</gene>
<evidence type="ECO:0008006" key="4">
    <source>
        <dbReference type="Google" id="ProtNLM"/>
    </source>
</evidence>